<feature type="transmembrane region" description="Helical" evidence="1">
    <location>
        <begin position="21"/>
        <end position="39"/>
    </location>
</feature>
<dbReference type="EMBL" id="JASOOE010000016">
    <property type="protein sequence ID" value="MDK7187872.1"/>
    <property type="molecule type" value="Genomic_DNA"/>
</dbReference>
<name>A0AAJ1Q781_9LACT</name>
<dbReference type="AlphaFoldDB" id="A0AAJ1Q781"/>
<keyword evidence="1" id="KW-0472">Membrane</keyword>
<accession>A0AAJ1Q781</accession>
<keyword evidence="1" id="KW-1133">Transmembrane helix</keyword>
<reference evidence="2" key="1">
    <citation type="submission" date="2023-05" db="EMBL/GenBank/DDBJ databases">
        <title>Cataloging the Phylogenetic Diversity of Human Bladder Bacteria.</title>
        <authorList>
            <person name="Du J."/>
        </authorList>
    </citation>
    <scope>NUCLEOTIDE SEQUENCE</scope>
    <source>
        <strain evidence="2">UMB1231</strain>
    </source>
</reference>
<proteinExistence type="predicted"/>
<gene>
    <name evidence="2" type="ORF">QP433_07750</name>
</gene>
<organism evidence="2 3">
    <name type="scientific">Facklamia hominis</name>
    <dbReference type="NCBI Taxonomy" id="178214"/>
    <lineage>
        <taxon>Bacteria</taxon>
        <taxon>Bacillati</taxon>
        <taxon>Bacillota</taxon>
        <taxon>Bacilli</taxon>
        <taxon>Lactobacillales</taxon>
        <taxon>Aerococcaceae</taxon>
        <taxon>Facklamia</taxon>
    </lineage>
</organism>
<feature type="transmembrane region" description="Helical" evidence="1">
    <location>
        <begin position="45"/>
        <end position="62"/>
    </location>
</feature>
<evidence type="ECO:0000256" key="1">
    <source>
        <dbReference type="SAM" id="Phobius"/>
    </source>
</evidence>
<comment type="caution">
    <text evidence="2">The sequence shown here is derived from an EMBL/GenBank/DDBJ whole genome shotgun (WGS) entry which is preliminary data.</text>
</comment>
<protein>
    <submittedName>
        <fullName evidence="2">Uncharacterized protein</fullName>
    </submittedName>
</protein>
<dbReference type="RefSeq" id="WP_006908119.1">
    <property type="nucleotide sequence ID" value="NZ_CAUPDI010000033.1"/>
</dbReference>
<evidence type="ECO:0000313" key="2">
    <source>
        <dbReference type="EMBL" id="MDK7187872.1"/>
    </source>
</evidence>
<evidence type="ECO:0000313" key="3">
    <source>
        <dbReference type="Proteomes" id="UP001229251"/>
    </source>
</evidence>
<sequence>MNNRHKIDEEKIQIDIRYITTLLVIALFIQIVILALYYFKEKQVALAFPMVLGIFVNFVACVKTSQLGK</sequence>
<keyword evidence="1" id="KW-0812">Transmembrane</keyword>
<dbReference type="Proteomes" id="UP001229251">
    <property type="component" value="Unassembled WGS sequence"/>
</dbReference>